<evidence type="ECO:0000256" key="1">
    <source>
        <dbReference type="ARBA" id="ARBA00012513"/>
    </source>
</evidence>
<dbReference type="GO" id="GO:0004674">
    <property type="term" value="F:protein serine/threonine kinase activity"/>
    <property type="evidence" value="ECO:0007669"/>
    <property type="project" value="UniProtKB-EC"/>
</dbReference>
<dbReference type="PROSITE" id="PS50011">
    <property type="entry name" value="PROTEIN_KINASE_DOM"/>
    <property type="match status" value="1"/>
</dbReference>
<accession>A0AAD9FSD4</accession>
<evidence type="ECO:0000256" key="2">
    <source>
        <dbReference type="ARBA" id="ARBA00022679"/>
    </source>
</evidence>
<feature type="region of interest" description="Disordered" evidence="8">
    <location>
        <begin position="444"/>
        <end position="526"/>
    </location>
</feature>
<keyword evidence="3" id="KW-0479">Metal-binding</keyword>
<comment type="caution">
    <text evidence="10">The sequence shown here is derived from an EMBL/GenBank/DDBJ whole genome shotgun (WGS) entry which is preliminary data.</text>
</comment>
<reference evidence="10" key="1">
    <citation type="submission" date="2023-02" db="EMBL/GenBank/DDBJ databases">
        <title>Identification and recombinant expression of a fungal hydrolase from Papiliotrema laurentii that hydrolyzes apple cutin and clears colloidal polyester polyurethane.</title>
        <authorList>
            <consortium name="DOE Joint Genome Institute"/>
            <person name="Roman V.A."/>
            <person name="Bojanowski C."/>
            <person name="Crable B.R."/>
            <person name="Wagner D.N."/>
            <person name="Hung C.S."/>
            <person name="Nadeau L.J."/>
            <person name="Schratz L."/>
            <person name="Haridas S."/>
            <person name="Pangilinan J."/>
            <person name="Lipzen A."/>
            <person name="Na H."/>
            <person name="Yan M."/>
            <person name="Ng V."/>
            <person name="Grigoriev I.V."/>
            <person name="Spatafora J.W."/>
            <person name="Barlow D."/>
            <person name="Biffinger J."/>
            <person name="Kelley-Loughnane N."/>
            <person name="Varaljay V.A."/>
            <person name="Crookes-Goodson W.J."/>
        </authorList>
    </citation>
    <scope>NUCLEOTIDE SEQUENCE</scope>
    <source>
        <strain evidence="10">5307AH</strain>
    </source>
</reference>
<feature type="compositionally biased region" description="Polar residues" evidence="8">
    <location>
        <begin position="579"/>
        <end position="596"/>
    </location>
</feature>
<dbReference type="FunFam" id="1.10.510.10:FF:000946">
    <property type="entry name" value="Probable serine/threonine-protein kinase DDB_G0284251"/>
    <property type="match status" value="1"/>
</dbReference>
<feature type="compositionally biased region" description="Basic residues" evidence="8">
    <location>
        <begin position="1352"/>
        <end position="1363"/>
    </location>
</feature>
<dbReference type="CDD" id="cd06627">
    <property type="entry name" value="STKc_Cdc7_like"/>
    <property type="match status" value="1"/>
</dbReference>
<dbReference type="SMART" id="SM00220">
    <property type="entry name" value="S_TKc"/>
    <property type="match status" value="1"/>
</dbReference>
<evidence type="ECO:0000256" key="6">
    <source>
        <dbReference type="ARBA" id="ARBA00025754"/>
    </source>
</evidence>
<dbReference type="InterPro" id="IPR008271">
    <property type="entry name" value="Ser/Thr_kinase_AS"/>
</dbReference>
<dbReference type="GO" id="GO:0005737">
    <property type="term" value="C:cytoplasm"/>
    <property type="evidence" value="ECO:0007669"/>
    <property type="project" value="TreeGrafter"/>
</dbReference>
<dbReference type="InterPro" id="IPR000719">
    <property type="entry name" value="Prot_kinase_dom"/>
</dbReference>
<dbReference type="InterPro" id="IPR011009">
    <property type="entry name" value="Kinase-like_dom_sf"/>
</dbReference>
<dbReference type="FunFam" id="1.25.10.10:FF:000583">
    <property type="entry name" value="MAP3K epsilon protein kinase 1"/>
    <property type="match status" value="1"/>
</dbReference>
<dbReference type="PANTHER" id="PTHR48012">
    <property type="entry name" value="STERILE20-LIKE KINASE, ISOFORM B-RELATED"/>
    <property type="match status" value="1"/>
</dbReference>
<evidence type="ECO:0000256" key="7">
    <source>
        <dbReference type="PROSITE-ProRule" id="PRU10141"/>
    </source>
</evidence>
<feature type="compositionally biased region" description="Low complexity" evidence="8">
    <location>
        <begin position="273"/>
        <end position="309"/>
    </location>
</feature>
<evidence type="ECO:0000259" key="9">
    <source>
        <dbReference type="PROSITE" id="PS50011"/>
    </source>
</evidence>
<feature type="binding site" evidence="7">
    <location>
        <position position="39"/>
    </location>
    <ligand>
        <name>ATP</name>
        <dbReference type="ChEBI" id="CHEBI:30616"/>
    </ligand>
</feature>
<feature type="compositionally biased region" description="Basic and acidic residues" evidence="8">
    <location>
        <begin position="633"/>
        <end position="650"/>
    </location>
</feature>
<dbReference type="PROSITE" id="PS00107">
    <property type="entry name" value="PROTEIN_KINASE_ATP"/>
    <property type="match status" value="1"/>
</dbReference>
<dbReference type="GO" id="GO:0046872">
    <property type="term" value="F:metal ion binding"/>
    <property type="evidence" value="ECO:0007669"/>
    <property type="project" value="UniProtKB-KW"/>
</dbReference>
<keyword evidence="2" id="KW-0808">Transferase</keyword>
<gene>
    <name evidence="10" type="ORF">DB88DRAFT_483662</name>
</gene>
<keyword evidence="11" id="KW-1185">Reference proteome</keyword>
<evidence type="ECO:0000256" key="8">
    <source>
        <dbReference type="SAM" id="MobiDB-lite"/>
    </source>
</evidence>
<feature type="region of interest" description="Disordered" evidence="8">
    <location>
        <begin position="1294"/>
        <end position="1363"/>
    </location>
</feature>
<dbReference type="Gene3D" id="1.25.10.10">
    <property type="entry name" value="Leucine-rich Repeat Variant"/>
    <property type="match status" value="2"/>
</dbReference>
<dbReference type="GO" id="GO:0005524">
    <property type="term" value="F:ATP binding"/>
    <property type="evidence" value="ECO:0007669"/>
    <property type="project" value="UniProtKB-UniRule"/>
</dbReference>
<proteinExistence type="inferred from homology"/>
<feature type="compositionally biased region" description="Polar residues" evidence="8">
    <location>
        <begin position="499"/>
        <end position="509"/>
    </location>
</feature>
<protein>
    <recommendedName>
        <fullName evidence="1">non-specific serine/threonine protein kinase</fullName>
        <ecNumber evidence="1">2.7.11.1</ecNumber>
    </recommendedName>
</protein>
<feature type="compositionally biased region" description="Basic and acidic residues" evidence="8">
    <location>
        <begin position="1294"/>
        <end position="1335"/>
    </location>
</feature>
<dbReference type="Proteomes" id="UP001182556">
    <property type="component" value="Unassembled WGS sequence"/>
</dbReference>
<dbReference type="EC" id="2.7.11.1" evidence="1"/>
<dbReference type="SUPFAM" id="SSF48371">
    <property type="entry name" value="ARM repeat"/>
    <property type="match status" value="1"/>
</dbReference>
<evidence type="ECO:0000256" key="4">
    <source>
        <dbReference type="ARBA" id="ARBA00022741"/>
    </source>
</evidence>
<evidence type="ECO:0000313" key="11">
    <source>
        <dbReference type="Proteomes" id="UP001182556"/>
    </source>
</evidence>
<dbReference type="Pfam" id="PF00069">
    <property type="entry name" value="Pkinase"/>
    <property type="match status" value="1"/>
</dbReference>
<dbReference type="EMBL" id="JAODAN010000003">
    <property type="protein sequence ID" value="KAK1925350.1"/>
    <property type="molecule type" value="Genomic_DNA"/>
</dbReference>
<comment type="similarity">
    <text evidence="6">Belongs to the protein kinase superfamily. STE Ser/Thr protein kinase family.</text>
</comment>
<feature type="compositionally biased region" description="Basic and acidic residues" evidence="8">
    <location>
        <begin position="463"/>
        <end position="480"/>
    </location>
</feature>
<keyword evidence="4 7" id="KW-0547">Nucleotide-binding</keyword>
<sequence>MAAAAAISNYSLGDMLGKGASAQVYRALNFLTGETVAIKAISLASLAPSALPDIMAEIDLLKNLNHPNIVKYKGFARDKESLFIILEYCENGSLQTILKKFGKFPESLVAVYISQVLEGLIYLHEQGVIHRDIKGANILTNKDGSVKLADFGVSSRSAGPNLQGNDNEVVGSPYWMAPEVIEQSGASTASDIWSLGCVVVELLEGKPPYGDLAPMQALWRIVQDESMRVPEGASPVVKDFLYHCFQKDPNLRISAKKLLRHPWMQSVRKDKATQQSAATSSQSDQPNLRPSTPSRAVSSRPSSVRSSDSSLERKIVPPHHGAGEITVRPTKPTTVYDEAVQQVQKWNEALNASPKSMGTIRRISPSHTSNRQTRYRLPNLAPLPAGNVGKSALDPSALPDSKSVPQSGLAMAGGLLQKNIRVKHVLQRAREQTDDAWDDDFASDISLSRPNRHAHGVTASAKADSEKKLETTVDDQDQKTLRPKQSPIILSRPLPSPRDTSMSQSTSRPSAEEDYSDLGAGSEAGDLETKLANLKLRNKTRRAIMHPDDLRKSRVLKALAPATSSTPSTPMGPPPVPQRSLSTPLKADSVSSNKAVHSTPRKSDASSSLGLPQSPQAAPISPSGSRQSSLRGARGDSSESQKDLQKYTEKGEDDYNDMFGDQTGSSSLGSIKRQSMQLTRRSNRSCASDQDDPFAEIEDDFSLHEDLESQLLRDKRATLCATVSRNVDLLDPETSTAELRDACDALLEMFESAPEMGLEAHFLSSRGMLAVLELLESRLSRSVAVRLLKIVNIIVTRDMDALESFCLIGGIPVIIPFTSKKHPLESRLEASIFIQQLTKSALTLQMFISCRGLRILVEMLDEDYSENKTLILSSLEGIGSVFDLQTSTPRNDFCSMFVREGILDPLSTALLAILDDDKEEPYEPTSRAVQVLLLFCQAAQADHRVREAFATRMIMTRILKACQVLPRRLLVTIIKAIKHLSTNPRLIEVLQNSNAMEVLVGVLAKCIKGTHANEICSHIFQTIYSMTRLSKARQEEASASGIIPLLKEVIQTKSPLKQFALPILCDVANAGKASRRQLWQNDGMKMFLDLLEDEYWRVSALDAILAWMSDETARVEDVLLEKSASESLVKAFVQASGVSFEGILDPLLKILRLSTSVTSSISTIPFFRRLSESLSRQHKAVVKLNLLRLTRVVCDNHPDRATLISRFDLAKIVDRLAKQDEAILVRELAKEIYPSLLFDTEQSAYRPLSTRSLDIPHESAAVVSDKRALEPVKRSASDNAAAVGVSALAERAYQRSERVERHDRQEKLESDVRDSEKAGNRVGESEVKKAREGKYLVDVVRVPRGGEEDKSRHKRKISRSHLK</sequence>
<feature type="region of interest" description="Disordered" evidence="8">
    <location>
        <begin position="356"/>
        <end position="383"/>
    </location>
</feature>
<dbReference type="PANTHER" id="PTHR48012:SF26">
    <property type="entry name" value="SERINE_THREONINE-PROTEIN KINASE DDB_G0283821-RELATED"/>
    <property type="match status" value="1"/>
</dbReference>
<evidence type="ECO:0000256" key="3">
    <source>
        <dbReference type="ARBA" id="ARBA00022723"/>
    </source>
</evidence>
<dbReference type="InterPro" id="IPR016024">
    <property type="entry name" value="ARM-type_fold"/>
</dbReference>
<feature type="region of interest" description="Disordered" evidence="8">
    <location>
        <begin position="561"/>
        <end position="692"/>
    </location>
</feature>
<keyword evidence="5 7" id="KW-0067">ATP-binding</keyword>
<dbReference type="SUPFAM" id="SSF56112">
    <property type="entry name" value="Protein kinase-like (PK-like)"/>
    <property type="match status" value="1"/>
</dbReference>
<feature type="compositionally biased region" description="Polar residues" evidence="8">
    <location>
        <begin position="662"/>
        <end position="688"/>
    </location>
</feature>
<dbReference type="PROSITE" id="PS00108">
    <property type="entry name" value="PROTEIN_KINASE_ST"/>
    <property type="match status" value="1"/>
</dbReference>
<feature type="compositionally biased region" description="Low complexity" evidence="8">
    <location>
        <begin position="612"/>
        <end position="625"/>
    </location>
</feature>
<evidence type="ECO:0000313" key="10">
    <source>
        <dbReference type="EMBL" id="KAK1925350.1"/>
    </source>
</evidence>
<name>A0AAD9FSD4_PAPLA</name>
<dbReference type="InterPro" id="IPR011989">
    <property type="entry name" value="ARM-like"/>
</dbReference>
<dbReference type="InterPro" id="IPR050629">
    <property type="entry name" value="STE20/SPS1-PAK"/>
</dbReference>
<evidence type="ECO:0000256" key="5">
    <source>
        <dbReference type="ARBA" id="ARBA00022840"/>
    </source>
</evidence>
<feature type="domain" description="Protein kinase" evidence="9">
    <location>
        <begin position="10"/>
        <end position="264"/>
    </location>
</feature>
<feature type="region of interest" description="Disordered" evidence="8">
    <location>
        <begin position="266"/>
        <end position="330"/>
    </location>
</feature>
<dbReference type="InterPro" id="IPR017441">
    <property type="entry name" value="Protein_kinase_ATP_BS"/>
</dbReference>
<organism evidence="10 11">
    <name type="scientific">Papiliotrema laurentii</name>
    <name type="common">Cryptococcus laurentii</name>
    <dbReference type="NCBI Taxonomy" id="5418"/>
    <lineage>
        <taxon>Eukaryota</taxon>
        <taxon>Fungi</taxon>
        <taxon>Dikarya</taxon>
        <taxon>Basidiomycota</taxon>
        <taxon>Agaricomycotina</taxon>
        <taxon>Tremellomycetes</taxon>
        <taxon>Tremellales</taxon>
        <taxon>Rhynchogastremaceae</taxon>
        <taxon>Papiliotrema</taxon>
    </lineage>
</organism>
<dbReference type="Gene3D" id="1.10.510.10">
    <property type="entry name" value="Transferase(Phosphotransferase) domain 1"/>
    <property type="match status" value="1"/>
</dbReference>